<evidence type="ECO:0000259" key="2">
    <source>
        <dbReference type="Pfam" id="PF00188"/>
    </source>
</evidence>
<evidence type="ECO:0000256" key="1">
    <source>
        <dbReference type="SAM" id="MobiDB-lite"/>
    </source>
</evidence>
<dbReference type="PANTHER" id="PTHR31157:SF1">
    <property type="entry name" value="SCP DOMAIN-CONTAINING PROTEIN"/>
    <property type="match status" value="1"/>
</dbReference>
<proteinExistence type="predicted"/>
<protein>
    <submittedName>
        <fullName evidence="3">CAP domain-containing protein</fullName>
    </submittedName>
</protein>
<dbReference type="Gene3D" id="3.40.33.10">
    <property type="entry name" value="CAP"/>
    <property type="match status" value="1"/>
</dbReference>
<organism evidence="3 4">
    <name type="scientific">Streptomyces desertarenae</name>
    <dbReference type="NCBI Taxonomy" id="2666184"/>
    <lineage>
        <taxon>Bacteria</taxon>
        <taxon>Bacillati</taxon>
        <taxon>Actinomycetota</taxon>
        <taxon>Actinomycetes</taxon>
        <taxon>Kitasatosporales</taxon>
        <taxon>Streptomycetaceae</taxon>
        <taxon>Streptomyces</taxon>
    </lineage>
</organism>
<dbReference type="Pfam" id="PF00188">
    <property type="entry name" value="CAP"/>
    <property type="match status" value="1"/>
</dbReference>
<dbReference type="RefSeq" id="WP_380901837.1">
    <property type="nucleotide sequence ID" value="NZ_JBHUFU010000011.1"/>
</dbReference>
<dbReference type="Proteomes" id="UP001597365">
    <property type="component" value="Unassembled WGS sequence"/>
</dbReference>
<dbReference type="PANTHER" id="PTHR31157">
    <property type="entry name" value="SCP DOMAIN-CONTAINING PROTEIN"/>
    <property type="match status" value="1"/>
</dbReference>
<feature type="region of interest" description="Disordered" evidence="1">
    <location>
        <begin position="45"/>
        <end position="76"/>
    </location>
</feature>
<name>A0ABW4PLN5_9ACTN</name>
<reference evidence="4" key="1">
    <citation type="journal article" date="2019" name="Int. J. Syst. Evol. Microbiol.">
        <title>The Global Catalogue of Microorganisms (GCM) 10K type strain sequencing project: providing services to taxonomists for standard genome sequencing and annotation.</title>
        <authorList>
            <consortium name="The Broad Institute Genomics Platform"/>
            <consortium name="The Broad Institute Genome Sequencing Center for Infectious Disease"/>
            <person name="Wu L."/>
            <person name="Ma J."/>
        </authorList>
    </citation>
    <scope>NUCLEOTIDE SEQUENCE [LARGE SCALE GENOMIC DNA]</scope>
    <source>
        <strain evidence="4">CGMCC 4.7455</strain>
    </source>
</reference>
<accession>A0ABW4PLN5</accession>
<keyword evidence="4" id="KW-1185">Reference proteome</keyword>
<dbReference type="EMBL" id="JBHUFU010000011">
    <property type="protein sequence ID" value="MFD1831672.1"/>
    <property type="molecule type" value="Genomic_DNA"/>
</dbReference>
<dbReference type="InterPro" id="IPR035940">
    <property type="entry name" value="CAP_sf"/>
</dbReference>
<evidence type="ECO:0000313" key="4">
    <source>
        <dbReference type="Proteomes" id="UP001597365"/>
    </source>
</evidence>
<dbReference type="InterPro" id="IPR014044">
    <property type="entry name" value="CAP_dom"/>
</dbReference>
<evidence type="ECO:0000313" key="3">
    <source>
        <dbReference type="EMBL" id="MFD1831672.1"/>
    </source>
</evidence>
<feature type="domain" description="SCP" evidence="2">
    <location>
        <begin position="84"/>
        <end position="197"/>
    </location>
</feature>
<dbReference type="SUPFAM" id="SSF55797">
    <property type="entry name" value="PR-1-like"/>
    <property type="match status" value="1"/>
</dbReference>
<sequence length="203" mass="21321">MTSRHHDRDGSSRHGTAPVRLRRSALGAAALAAVMTTAAAPAPYASHRPLPPADTITSQPGSALPAHTASGEDLPAEGERAEVVRLVNALRAEAGCPGLAPHPALAEAARDHSASMARTGRLSHRGPGGRPLVQRLEDVGYVWSQVGENIAHGYPDATAVVAGWMDSPPHRRNILACGHRDIGVGLAHGHDTTWWTQITGARR</sequence>
<comment type="caution">
    <text evidence="3">The sequence shown here is derived from an EMBL/GenBank/DDBJ whole genome shotgun (WGS) entry which is preliminary data.</text>
</comment>
<gene>
    <name evidence="3" type="ORF">ACFSJS_18700</name>
</gene>
<dbReference type="CDD" id="cd05379">
    <property type="entry name" value="CAP_bacterial"/>
    <property type="match status" value="1"/>
</dbReference>